<dbReference type="GO" id="GO:0003676">
    <property type="term" value="F:nucleic acid binding"/>
    <property type="evidence" value="ECO:0007669"/>
    <property type="project" value="InterPro"/>
</dbReference>
<evidence type="ECO:0000313" key="2">
    <source>
        <dbReference type="Proteomes" id="UP000824782"/>
    </source>
</evidence>
<dbReference type="AlphaFoldDB" id="A0AAV6YRV7"/>
<organism evidence="1 2">
    <name type="scientific">Engystomops pustulosus</name>
    <name type="common">Tungara frog</name>
    <name type="synonym">Physalaemus pustulosus</name>
    <dbReference type="NCBI Taxonomy" id="76066"/>
    <lineage>
        <taxon>Eukaryota</taxon>
        <taxon>Metazoa</taxon>
        <taxon>Chordata</taxon>
        <taxon>Craniata</taxon>
        <taxon>Vertebrata</taxon>
        <taxon>Euteleostomi</taxon>
        <taxon>Amphibia</taxon>
        <taxon>Batrachia</taxon>
        <taxon>Anura</taxon>
        <taxon>Neobatrachia</taxon>
        <taxon>Hyloidea</taxon>
        <taxon>Leptodactylidae</taxon>
        <taxon>Leiuperinae</taxon>
        <taxon>Engystomops</taxon>
    </lineage>
</organism>
<sequence>MHELFREETAAGILSVMEWPVQSPDLNPIELLWEQLDRMVRNKCPSSQEEGLLEAWGGNFFRLPQQMNS</sequence>
<name>A0AAV6YRV7_ENGPU</name>
<evidence type="ECO:0008006" key="3">
    <source>
        <dbReference type="Google" id="ProtNLM"/>
    </source>
</evidence>
<reference evidence="1" key="1">
    <citation type="thesis" date="2020" institute="ProQuest LLC" country="789 East Eisenhower Parkway, Ann Arbor, MI, USA">
        <title>Comparative Genomics and Chromosome Evolution.</title>
        <authorList>
            <person name="Mudd A.B."/>
        </authorList>
    </citation>
    <scope>NUCLEOTIDE SEQUENCE</scope>
    <source>
        <strain evidence="1">237g6f4</strain>
        <tissue evidence="1">Blood</tissue>
    </source>
</reference>
<protein>
    <recommendedName>
        <fullName evidence="3">Tc1-like transposase DDE domain-containing protein</fullName>
    </recommendedName>
</protein>
<accession>A0AAV6YRV7</accession>
<dbReference type="InterPro" id="IPR036397">
    <property type="entry name" value="RNaseH_sf"/>
</dbReference>
<dbReference type="EMBL" id="WNYA01028538">
    <property type="protein sequence ID" value="KAG8537615.1"/>
    <property type="molecule type" value="Genomic_DNA"/>
</dbReference>
<dbReference type="Gene3D" id="3.30.420.10">
    <property type="entry name" value="Ribonuclease H-like superfamily/Ribonuclease H"/>
    <property type="match status" value="1"/>
</dbReference>
<comment type="caution">
    <text evidence="1">The sequence shown here is derived from an EMBL/GenBank/DDBJ whole genome shotgun (WGS) entry which is preliminary data.</text>
</comment>
<gene>
    <name evidence="1" type="ORF">GDO81_024212</name>
</gene>
<dbReference type="Proteomes" id="UP000824782">
    <property type="component" value="Unassembled WGS sequence"/>
</dbReference>
<keyword evidence="2" id="KW-1185">Reference proteome</keyword>
<proteinExistence type="predicted"/>
<evidence type="ECO:0000313" key="1">
    <source>
        <dbReference type="EMBL" id="KAG8537615.1"/>
    </source>
</evidence>